<accession>S6G6W0</accession>
<dbReference type="eggNOG" id="COG3221">
    <property type="taxonomic scope" value="Bacteria"/>
</dbReference>
<organism evidence="1 2">
    <name type="scientific">Mycoplasma yeatsii 13926</name>
    <dbReference type="NCBI Taxonomy" id="1188240"/>
    <lineage>
        <taxon>Bacteria</taxon>
        <taxon>Bacillati</taxon>
        <taxon>Mycoplasmatota</taxon>
        <taxon>Mollicutes</taxon>
        <taxon>Mycoplasmataceae</taxon>
        <taxon>Mycoplasma</taxon>
    </lineage>
</organism>
<dbReference type="NCBIfam" id="NF038029">
    <property type="entry name" value="LP_plasma"/>
    <property type="match status" value="1"/>
</dbReference>
<reference evidence="1 2" key="1">
    <citation type="journal article" date="2013" name="Genome Announc.">
        <title>Draft Genome Sequences of Mycoplasma auris and Mycoplasma yeatsii, Two Species of the Ear Canal of Caprinae.</title>
        <authorList>
            <person name="Dordet-Frisoni E."/>
            <person name="Baranowski E."/>
            <person name="Barre A."/>
            <person name="Blanchard A."/>
            <person name="Breton M."/>
            <person name="Couture C."/>
            <person name="Dupuy V."/>
            <person name="Gaurivaud P."/>
            <person name="Jacob D."/>
            <person name="Lemaitre C."/>
            <person name="Manso-Silvan L."/>
            <person name="Nikolski M."/>
            <person name="Nouvel L.X."/>
            <person name="Poumarat F."/>
            <person name="Sirand-Pugnet P."/>
            <person name="Thebault P."/>
            <person name="Theil S."/>
            <person name="Thiaucourt F."/>
            <person name="Citti C."/>
            <person name="Tardy F."/>
        </authorList>
    </citation>
    <scope>NUCLEOTIDE SEQUENCE [LARGE SCALE GENOMIC DNA]</scope>
    <source>
        <strain evidence="1 2">13926</strain>
    </source>
</reference>
<evidence type="ECO:0000313" key="1">
    <source>
        <dbReference type="EMBL" id="EOA07208.1"/>
    </source>
</evidence>
<dbReference type="RefSeq" id="WP_004428649.1">
    <property type="nucleotide sequence ID" value="NZ_AORK01000016.1"/>
</dbReference>
<name>S6G6W0_9MOLU</name>
<dbReference type="Proteomes" id="UP000015348">
    <property type="component" value="Unassembled WGS sequence"/>
</dbReference>
<dbReference type="PROSITE" id="PS51257">
    <property type="entry name" value="PROKAR_LIPOPROTEIN"/>
    <property type="match status" value="1"/>
</dbReference>
<evidence type="ECO:0000313" key="2">
    <source>
        <dbReference type="Proteomes" id="UP000015348"/>
    </source>
</evidence>
<gene>
    <name evidence="1" type="ORF">MYEA_3990</name>
</gene>
<comment type="caution">
    <text evidence="1">The sequence shown here is derived from an EMBL/GenBank/DDBJ whole genome shotgun (WGS) entry which is preliminary data.</text>
</comment>
<dbReference type="EMBL" id="AORK01000016">
    <property type="protein sequence ID" value="EOA07208.1"/>
    <property type="molecule type" value="Genomic_DNA"/>
</dbReference>
<dbReference type="AlphaFoldDB" id="S6G6W0"/>
<dbReference type="PATRIC" id="fig|1188240.3.peg.406"/>
<proteinExistence type="predicted"/>
<sequence length="432" mass="47559">MKKLISIISSIGLVAISSLAVVSCRTPKLEILFVPSRSGTDITAQVAPLRGLLTKKLKELAKARGEEFNKAVKVDVSTSYSAAAKSLAGGSVDIALMPIQPYAENRGEKQEDGTYDKIGFLLSSGRRGAKPDTTFEGFQGEDKKFSNDKAISDLKGQDLFGLANWYQEYATTNKPEEGKSYATVLEDDTNPASYYRSYVYANTSVLQQTIYKDQKSYKVALDEARKSKNFEDYQQIMKSLILQSNIKISLGDKKSSAGFSYPVLWMKEIAGLTNEEIVGLFKGGKKFIKGKDYDTIASTIGDNAEAKAGNGYAIGFGFSDIRFTRSGKLDHEKKLFENVEIIGASQAIINDGIMYSKNKKSLVGKDQNLLNDLKKGLLNLIKEDQEAKKVFSIYNITNFVEPDSKKIDSDITDSLKKLDDVTKIADAITWGA</sequence>
<dbReference type="InterPro" id="IPR054816">
    <property type="entry name" value="Lipoprotein_mollicutes-type_CS"/>
</dbReference>
<dbReference type="Gene3D" id="3.40.190.10">
    <property type="entry name" value="Periplasmic binding protein-like II"/>
    <property type="match status" value="1"/>
</dbReference>
<protein>
    <submittedName>
        <fullName evidence="1">Phosphonate ABC transporter, substrate binding component</fullName>
    </submittedName>
</protein>
<dbReference type="OrthoDB" id="9776786at2"/>